<dbReference type="EMBL" id="PVUE01000033">
    <property type="protein sequence ID" value="PRZ29494.1"/>
    <property type="molecule type" value="Genomic_DNA"/>
</dbReference>
<protein>
    <recommendedName>
        <fullName evidence="6">Membrane-anchored protein</fullName>
    </recommendedName>
</protein>
<evidence type="ECO:0000313" key="4">
    <source>
        <dbReference type="EMBL" id="PRZ29494.1"/>
    </source>
</evidence>
<organism evidence="4 5">
    <name type="scientific">Antricoccus suffuscus</name>
    <dbReference type="NCBI Taxonomy" id="1629062"/>
    <lineage>
        <taxon>Bacteria</taxon>
        <taxon>Bacillati</taxon>
        <taxon>Actinomycetota</taxon>
        <taxon>Actinomycetes</taxon>
        <taxon>Geodermatophilales</taxon>
        <taxon>Antricoccaceae</taxon>
        <taxon>Antricoccus</taxon>
    </lineage>
</organism>
<feature type="transmembrane region" description="Helical" evidence="2">
    <location>
        <begin position="289"/>
        <end position="311"/>
    </location>
</feature>
<feature type="transmembrane region" description="Helical" evidence="2">
    <location>
        <begin position="257"/>
        <end position="277"/>
    </location>
</feature>
<evidence type="ECO:0000313" key="5">
    <source>
        <dbReference type="Proteomes" id="UP000237752"/>
    </source>
</evidence>
<feature type="compositionally biased region" description="Basic and acidic residues" evidence="1">
    <location>
        <begin position="366"/>
        <end position="398"/>
    </location>
</feature>
<keyword evidence="3" id="KW-0732">Signal</keyword>
<keyword evidence="5" id="KW-1185">Reference proteome</keyword>
<evidence type="ECO:0008006" key="6">
    <source>
        <dbReference type="Google" id="ProtNLM"/>
    </source>
</evidence>
<dbReference type="PROSITE" id="PS51257">
    <property type="entry name" value="PROKAR_LIPOPROTEIN"/>
    <property type="match status" value="1"/>
</dbReference>
<evidence type="ECO:0000256" key="1">
    <source>
        <dbReference type="SAM" id="MobiDB-lite"/>
    </source>
</evidence>
<feature type="region of interest" description="Disordered" evidence="1">
    <location>
        <begin position="354"/>
        <end position="398"/>
    </location>
</feature>
<dbReference type="AlphaFoldDB" id="A0A2T0Z023"/>
<feature type="transmembrane region" description="Helical" evidence="2">
    <location>
        <begin position="323"/>
        <end position="346"/>
    </location>
</feature>
<comment type="caution">
    <text evidence="4">The sequence shown here is derived from an EMBL/GenBank/DDBJ whole genome shotgun (WGS) entry which is preliminary data.</text>
</comment>
<feature type="transmembrane region" description="Helical" evidence="2">
    <location>
        <begin position="227"/>
        <end position="245"/>
    </location>
</feature>
<keyword evidence="2" id="KW-0472">Membrane</keyword>
<dbReference type="OrthoDB" id="5241181at2"/>
<gene>
    <name evidence="4" type="ORF">CLV47_1333</name>
</gene>
<proteinExistence type="predicted"/>
<feature type="chain" id="PRO_5015504578" description="Membrane-anchored protein" evidence="3">
    <location>
        <begin position="32"/>
        <end position="398"/>
    </location>
</feature>
<dbReference type="Proteomes" id="UP000237752">
    <property type="component" value="Unassembled WGS sequence"/>
</dbReference>
<dbReference type="RefSeq" id="WP_146135488.1">
    <property type="nucleotide sequence ID" value="NZ_PVUE01000033.1"/>
</dbReference>
<sequence length="398" mass="42697">MRRRSWWRAVASLVVATIACVVSFLGNPAAAEAHFGGARPSNYHSYIVSISPKMPALSIKTVEQGDRVEVSNPTPTPLVVYGYSHQEPGPKDQYLKISRDGVWVNTKSPAYYLNRTLLGTSTPPDGATDVDAKPVWKKVSDQSTYRWHDHRAHWMSTDLPPQVQAAPDVHHQIFPGNDLYFKYGDTNFTVVVAMDWVPENSAPWWIVVVVAFAAAALVGIVRSWRALAVGAVGLLAIAEVGHIAVSPYPQDPALGSFSFSLASALVPGIAIVGLCALSVRSVARRHSSAYFLLGAAGALAAIQGSSDISVIWSSQLPQTGPAWLARVLIGLVIGLGAGLLVAALLLGRRDKRAARSSNDGGTADGTSRRTPDIASDKEFTEMAEQIRRPRSRVDSEGG</sequence>
<feature type="signal peptide" evidence="3">
    <location>
        <begin position="1"/>
        <end position="31"/>
    </location>
</feature>
<reference evidence="4 5" key="1">
    <citation type="submission" date="2018-03" db="EMBL/GenBank/DDBJ databases">
        <title>Genomic Encyclopedia of Archaeal and Bacterial Type Strains, Phase II (KMG-II): from individual species to whole genera.</title>
        <authorList>
            <person name="Goeker M."/>
        </authorList>
    </citation>
    <scope>NUCLEOTIDE SEQUENCE [LARGE SCALE GENOMIC DNA]</scope>
    <source>
        <strain evidence="4 5">DSM 100065</strain>
    </source>
</reference>
<feature type="transmembrane region" description="Helical" evidence="2">
    <location>
        <begin position="202"/>
        <end position="220"/>
    </location>
</feature>
<evidence type="ECO:0000256" key="2">
    <source>
        <dbReference type="SAM" id="Phobius"/>
    </source>
</evidence>
<accession>A0A2T0Z023</accession>
<name>A0A2T0Z023_9ACTN</name>
<keyword evidence="2" id="KW-0812">Transmembrane</keyword>
<keyword evidence="2" id="KW-1133">Transmembrane helix</keyword>
<evidence type="ECO:0000256" key="3">
    <source>
        <dbReference type="SAM" id="SignalP"/>
    </source>
</evidence>